<protein>
    <submittedName>
        <fullName evidence="3">FmdB family transcriptional regulator</fullName>
    </submittedName>
</protein>
<dbReference type="Proteomes" id="UP000230859">
    <property type="component" value="Unassembled WGS sequence"/>
</dbReference>
<dbReference type="Pfam" id="PF09723">
    <property type="entry name" value="Zn_ribbon_8"/>
    <property type="match status" value="1"/>
</dbReference>
<dbReference type="AlphaFoldDB" id="A0A2H0LLA5"/>
<dbReference type="EMBL" id="PCVY01000075">
    <property type="protein sequence ID" value="PIQ85146.1"/>
    <property type="molecule type" value="Genomic_DNA"/>
</dbReference>
<feature type="compositionally biased region" description="Basic and acidic residues" evidence="1">
    <location>
        <begin position="67"/>
        <end position="97"/>
    </location>
</feature>
<name>A0A2H0LLA5_9BACT</name>
<evidence type="ECO:0000313" key="3">
    <source>
        <dbReference type="EMBL" id="PIQ85146.1"/>
    </source>
</evidence>
<proteinExistence type="predicted"/>
<dbReference type="PANTHER" id="PTHR34404">
    <property type="entry name" value="REGULATORY PROTEIN, FMDB FAMILY"/>
    <property type="match status" value="1"/>
</dbReference>
<organism evidence="3 4">
    <name type="scientific">Candidatus Abzuiibacterium crystallinum</name>
    <dbReference type="NCBI Taxonomy" id="1974748"/>
    <lineage>
        <taxon>Bacteria</taxon>
        <taxon>Pseudomonadati</taxon>
        <taxon>Candidatus Omnitrophota</taxon>
        <taxon>Candidatus Abzuiibacterium</taxon>
    </lineage>
</organism>
<comment type="caution">
    <text evidence="3">The sequence shown here is derived from an EMBL/GenBank/DDBJ whole genome shotgun (WGS) entry which is preliminary data.</text>
</comment>
<evidence type="ECO:0000259" key="2">
    <source>
        <dbReference type="SMART" id="SM00834"/>
    </source>
</evidence>
<evidence type="ECO:0000256" key="1">
    <source>
        <dbReference type="SAM" id="MobiDB-lite"/>
    </source>
</evidence>
<feature type="region of interest" description="Disordered" evidence="1">
    <location>
        <begin position="64"/>
        <end position="107"/>
    </location>
</feature>
<gene>
    <name evidence="3" type="ORF">COV74_10160</name>
</gene>
<reference evidence="3 4" key="1">
    <citation type="submission" date="2017-09" db="EMBL/GenBank/DDBJ databases">
        <title>Depth-based differentiation of microbial function through sediment-hosted aquifers and enrichment of novel symbionts in the deep terrestrial subsurface.</title>
        <authorList>
            <person name="Probst A.J."/>
            <person name="Ladd B."/>
            <person name="Jarett J.K."/>
            <person name="Geller-Mcgrath D.E."/>
            <person name="Sieber C.M."/>
            <person name="Emerson J.B."/>
            <person name="Anantharaman K."/>
            <person name="Thomas B.C."/>
            <person name="Malmstrom R."/>
            <person name="Stieglmeier M."/>
            <person name="Klingl A."/>
            <person name="Woyke T."/>
            <person name="Ryan C.M."/>
            <person name="Banfield J.F."/>
        </authorList>
    </citation>
    <scope>NUCLEOTIDE SEQUENCE [LARGE SCALE GENOMIC DNA]</scope>
    <source>
        <strain evidence="3">CG11_big_fil_rev_8_21_14_0_20_45_26</strain>
    </source>
</reference>
<dbReference type="InterPro" id="IPR013429">
    <property type="entry name" value="Regulatory_FmdB_Zinc_ribbon"/>
</dbReference>
<accession>A0A2H0LLA5</accession>
<dbReference type="NCBIfam" id="TIGR02605">
    <property type="entry name" value="CxxC_CxxC_SSSS"/>
    <property type="match status" value="1"/>
</dbReference>
<sequence length="107" mass="12025">MPTYEYECENCQNRFEKFQSMTEKPIKKCPTCSGKVRRLIGAGAGILFKGSGFYQTDYRSSQYHKQAAADKKSEKSEPKPESKNKESVSALPKKDFSGQKSKTAKGK</sequence>
<dbReference type="PANTHER" id="PTHR34404:SF2">
    <property type="entry name" value="CONSERVED SERINE RICH PROTEIN"/>
    <property type="match status" value="1"/>
</dbReference>
<feature type="domain" description="Putative regulatory protein FmdB zinc ribbon" evidence="2">
    <location>
        <begin position="1"/>
        <end position="41"/>
    </location>
</feature>
<evidence type="ECO:0000313" key="4">
    <source>
        <dbReference type="Proteomes" id="UP000230859"/>
    </source>
</evidence>
<dbReference type="SMART" id="SM00834">
    <property type="entry name" value="CxxC_CXXC_SSSS"/>
    <property type="match status" value="1"/>
</dbReference>